<dbReference type="SUPFAM" id="SSF53850">
    <property type="entry name" value="Periplasmic binding protein-like II"/>
    <property type="match status" value="1"/>
</dbReference>
<sequence length="332" mass="37682">MTDRPLKLGCFHYDTTRQLFDGTLPADSLDGVIETAATVPEIFERLIRGNEFDVAELGLTFYLRLLESDSPFVALPIFPNRVFRHSCVFVNTRSGIAEPRDLVGRTIGEFGTYGQDSGVWAKGILMDEYGFKPEQNRWLIGGLEHPSAPFGFIPHPHPDNVEVADAPAGRTLSGMLDAGELDALFSANVPQCVLDGSPNVARLFPDFEPLERDYHRRTGIFPIMHTIVVRRDLLQERPGLAHDVYRTFSVAKDAAADRYRRNRRLYQVQSMVPWMDALIERNSEEFAADWWPYGISANRVALEAYLRYHYEQGLSSRLWTVEEVFAPELLDT</sequence>
<dbReference type="OrthoDB" id="3805543at2"/>
<accession>A0A3E0HKJ2</accession>
<evidence type="ECO:0000313" key="2">
    <source>
        <dbReference type="Proteomes" id="UP000256269"/>
    </source>
</evidence>
<organism evidence="1 2">
    <name type="scientific">Kutzneria buriramensis</name>
    <dbReference type="NCBI Taxonomy" id="1045776"/>
    <lineage>
        <taxon>Bacteria</taxon>
        <taxon>Bacillati</taxon>
        <taxon>Actinomycetota</taxon>
        <taxon>Actinomycetes</taxon>
        <taxon>Pseudonocardiales</taxon>
        <taxon>Pseudonocardiaceae</taxon>
        <taxon>Kutzneria</taxon>
    </lineage>
</organism>
<gene>
    <name evidence="1" type="ORF">BCF44_106168</name>
</gene>
<dbReference type="EMBL" id="QUNO01000006">
    <property type="protein sequence ID" value="REH47004.1"/>
    <property type="molecule type" value="Genomic_DNA"/>
</dbReference>
<comment type="caution">
    <text evidence="1">The sequence shown here is derived from an EMBL/GenBank/DDBJ whole genome shotgun (WGS) entry which is preliminary data.</text>
</comment>
<reference evidence="1 2" key="1">
    <citation type="submission" date="2018-08" db="EMBL/GenBank/DDBJ databases">
        <title>Genomic Encyclopedia of Archaeal and Bacterial Type Strains, Phase II (KMG-II): from individual species to whole genera.</title>
        <authorList>
            <person name="Goeker M."/>
        </authorList>
    </citation>
    <scope>NUCLEOTIDE SEQUENCE [LARGE SCALE GENOMIC DNA]</scope>
    <source>
        <strain evidence="1 2">DSM 45791</strain>
    </source>
</reference>
<name>A0A3E0HKJ2_9PSEU</name>
<dbReference type="RefSeq" id="WP_116175663.1">
    <property type="nucleotide sequence ID" value="NZ_CP144375.1"/>
</dbReference>
<protein>
    <submittedName>
        <fullName evidence="1">4,5-dihydroxyphthalate decarboxylase</fullName>
    </submittedName>
</protein>
<proteinExistence type="predicted"/>
<dbReference type="Proteomes" id="UP000256269">
    <property type="component" value="Unassembled WGS sequence"/>
</dbReference>
<evidence type="ECO:0000313" key="1">
    <source>
        <dbReference type="EMBL" id="REH47004.1"/>
    </source>
</evidence>
<keyword evidence="2" id="KW-1185">Reference proteome</keyword>
<dbReference type="AlphaFoldDB" id="A0A3E0HKJ2"/>